<name>A0A0F9SZF9_9ZZZZ</name>
<organism evidence="2">
    <name type="scientific">marine sediment metagenome</name>
    <dbReference type="NCBI Taxonomy" id="412755"/>
    <lineage>
        <taxon>unclassified sequences</taxon>
        <taxon>metagenomes</taxon>
        <taxon>ecological metagenomes</taxon>
    </lineage>
</organism>
<sequence length="137" mass="15170">MSFLTVNWRPTSRQLRLFGLSVIVILGGVGALLLLHHNLPTAAYVCWTIAAVVGLLGLTGTRAALPGYWAFTAVGFILGNILSRLLLVLVYFLAVTSMALIMKLIGRDRLRIKRRDARTHWLDVPAITGKDPYQRQS</sequence>
<feature type="transmembrane region" description="Helical" evidence="1">
    <location>
        <begin position="88"/>
        <end position="105"/>
    </location>
</feature>
<feature type="transmembrane region" description="Helical" evidence="1">
    <location>
        <begin position="41"/>
        <end position="58"/>
    </location>
</feature>
<evidence type="ECO:0000313" key="2">
    <source>
        <dbReference type="EMBL" id="KKN67937.1"/>
    </source>
</evidence>
<dbReference type="AlphaFoldDB" id="A0A0F9SZF9"/>
<dbReference type="EMBL" id="LAZR01000462">
    <property type="protein sequence ID" value="KKN67937.1"/>
    <property type="molecule type" value="Genomic_DNA"/>
</dbReference>
<gene>
    <name evidence="2" type="ORF">LCGC14_0456370</name>
</gene>
<evidence type="ECO:0000256" key="1">
    <source>
        <dbReference type="SAM" id="Phobius"/>
    </source>
</evidence>
<comment type="caution">
    <text evidence="2">The sequence shown here is derived from an EMBL/GenBank/DDBJ whole genome shotgun (WGS) entry which is preliminary data.</text>
</comment>
<keyword evidence="1" id="KW-0472">Membrane</keyword>
<feature type="transmembrane region" description="Helical" evidence="1">
    <location>
        <begin position="17"/>
        <end position="35"/>
    </location>
</feature>
<keyword evidence="1" id="KW-1133">Transmembrane helix</keyword>
<accession>A0A0F9SZF9</accession>
<evidence type="ECO:0008006" key="3">
    <source>
        <dbReference type="Google" id="ProtNLM"/>
    </source>
</evidence>
<dbReference type="Pfam" id="PF19588">
    <property type="entry name" value="SxtJ"/>
    <property type="match status" value="1"/>
</dbReference>
<proteinExistence type="predicted"/>
<keyword evidence="1" id="KW-0812">Transmembrane</keyword>
<reference evidence="2" key="1">
    <citation type="journal article" date="2015" name="Nature">
        <title>Complex archaea that bridge the gap between prokaryotes and eukaryotes.</title>
        <authorList>
            <person name="Spang A."/>
            <person name="Saw J.H."/>
            <person name="Jorgensen S.L."/>
            <person name="Zaremba-Niedzwiedzka K."/>
            <person name="Martijn J."/>
            <person name="Lind A.E."/>
            <person name="van Eijk R."/>
            <person name="Schleper C."/>
            <person name="Guy L."/>
            <person name="Ettema T.J."/>
        </authorList>
    </citation>
    <scope>NUCLEOTIDE SEQUENCE</scope>
</reference>
<dbReference type="InterPro" id="IPR045781">
    <property type="entry name" value="SxtJ"/>
</dbReference>
<protein>
    <recommendedName>
        <fullName evidence="3">SxtJ</fullName>
    </recommendedName>
</protein>